<accession>A0A2P2NMS8</accession>
<name>A0A2P2NMS8_RHIMU</name>
<protein>
    <submittedName>
        <fullName evidence="1">Uncharacterized protein</fullName>
    </submittedName>
</protein>
<dbReference type="EMBL" id="GGEC01063328">
    <property type="protein sequence ID" value="MBX43812.1"/>
    <property type="molecule type" value="Transcribed_RNA"/>
</dbReference>
<dbReference type="AlphaFoldDB" id="A0A2P2NMS8"/>
<proteinExistence type="predicted"/>
<reference evidence="1" key="1">
    <citation type="submission" date="2018-02" db="EMBL/GenBank/DDBJ databases">
        <title>Rhizophora mucronata_Transcriptome.</title>
        <authorList>
            <person name="Meera S.P."/>
            <person name="Sreeshan A."/>
            <person name="Augustine A."/>
        </authorList>
    </citation>
    <scope>NUCLEOTIDE SEQUENCE</scope>
    <source>
        <tissue evidence="1">Leaf</tissue>
    </source>
</reference>
<organism evidence="1">
    <name type="scientific">Rhizophora mucronata</name>
    <name type="common">Asiatic mangrove</name>
    <dbReference type="NCBI Taxonomy" id="61149"/>
    <lineage>
        <taxon>Eukaryota</taxon>
        <taxon>Viridiplantae</taxon>
        <taxon>Streptophyta</taxon>
        <taxon>Embryophyta</taxon>
        <taxon>Tracheophyta</taxon>
        <taxon>Spermatophyta</taxon>
        <taxon>Magnoliopsida</taxon>
        <taxon>eudicotyledons</taxon>
        <taxon>Gunneridae</taxon>
        <taxon>Pentapetalae</taxon>
        <taxon>rosids</taxon>
        <taxon>fabids</taxon>
        <taxon>Malpighiales</taxon>
        <taxon>Rhizophoraceae</taxon>
        <taxon>Rhizophora</taxon>
    </lineage>
</organism>
<sequence length="27" mass="3355">MSHDNGPHKWCINNRYENRFHTTLFVH</sequence>
<evidence type="ECO:0000313" key="1">
    <source>
        <dbReference type="EMBL" id="MBX43812.1"/>
    </source>
</evidence>